<comment type="catalytic activity">
    <reaction evidence="3">
        <text>chorismate = prephenate</text>
        <dbReference type="Rhea" id="RHEA:13897"/>
        <dbReference type="ChEBI" id="CHEBI:29748"/>
        <dbReference type="ChEBI" id="CHEBI:29934"/>
        <dbReference type="EC" id="5.4.99.5"/>
    </reaction>
</comment>
<gene>
    <name evidence="4" type="ORF">PROH_05230</name>
</gene>
<evidence type="ECO:0000256" key="2">
    <source>
        <dbReference type="PIRSR" id="PIRSR005965-1"/>
    </source>
</evidence>
<dbReference type="GO" id="GO:0008652">
    <property type="term" value="P:amino acid biosynthetic process"/>
    <property type="evidence" value="ECO:0007669"/>
    <property type="project" value="UniProtKB-UniRule"/>
</dbReference>
<feature type="binding site" evidence="2">
    <location>
        <position position="9"/>
    </location>
    <ligand>
        <name>prephenate</name>
        <dbReference type="ChEBI" id="CHEBI:29934"/>
    </ligand>
</feature>
<keyword evidence="2 3" id="KW-0057">Aromatic amino acid biosynthesis</keyword>
<dbReference type="Pfam" id="PF07736">
    <property type="entry name" value="CM_1"/>
    <property type="match status" value="1"/>
</dbReference>
<sequence length="128" mass="14372">MSWRVRAIRGAITVPENTAEAIRDAVTELLDEVEAHNIIQPEDIVSLTFAVTCDLDTLFPAAAARVRPGWSDVPLLDVQQMYVQGSLERCIRIMLHFNCVEPAPPIQHIYLRQAQALRPDWLQAKVGV</sequence>
<dbReference type="NCBIfam" id="TIGR01796">
    <property type="entry name" value="CM_mono_aroH"/>
    <property type="match status" value="1"/>
</dbReference>
<accession>A0A0M2PWY9</accession>
<dbReference type="CDD" id="cd02185">
    <property type="entry name" value="AroH"/>
    <property type="match status" value="1"/>
</dbReference>
<dbReference type="GO" id="GO:0009073">
    <property type="term" value="P:aromatic amino acid family biosynthetic process"/>
    <property type="evidence" value="ECO:0007669"/>
    <property type="project" value="UniProtKB-UniRule"/>
</dbReference>
<dbReference type="PIRSF" id="PIRSF005965">
    <property type="entry name" value="Chor_mut_AroH"/>
    <property type="match status" value="1"/>
</dbReference>
<dbReference type="InterPro" id="IPR008243">
    <property type="entry name" value="Chorismate_mutase_AroH"/>
</dbReference>
<keyword evidence="3" id="KW-0413">Isomerase</keyword>
<protein>
    <recommendedName>
        <fullName evidence="1 3">chorismate mutase</fullName>
        <ecNumber evidence="1 3">5.4.99.5</ecNumber>
    </recommendedName>
</protein>
<dbReference type="UniPathway" id="UPA00120">
    <property type="reaction ID" value="UER00203"/>
</dbReference>
<dbReference type="STRING" id="317619.GCA_000332315_04464"/>
<keyword evidence="5" id="KW-1185">Reference proteome</keyword>
<dbReference type="GO" id="GO:0004106">
    <property type="term" value="F:chorismate mutase activity"/>
    <property type="evidence" value="ECO:0007669"/>
    <property type="project" value="UniProtKB-UniRule"/>
</dbReference>
<name>A0A0M2PWY9_PROHO</name>
<dbReference type="OrthoDB" id="9802232at2"/>
<organism evidence="4 5">
    <name type="scientific">Prochlorothrix hollandica PCC 9006 = CALU 1027</name>
    <dbReference type="NCBI Taxonomy" id="317619"/>
    <lineage>
        <taxon>Bacteria</taxon>
        <taxon>Bacillati</taxon>
        <taxon>Cyanobacteriota</taxon>
        <taxon>Cyanophyceae</taxon>
        <taxon>Prochlorotrichales</taxon>
        <taxon>Prochlorotrichaceae</taxon>
        <taxon>Prochlorothrix</taxon>
    </lineage>
</organism>
<feature type="binding site" evidence="2">
    <location>
        <position position="92"/>
    </location>
    <ligand>
        <name>prephenate</name>
        <dbReference type="ChEBI" id="CHEBI:29934"/>
    </ligand>
</feature>
<evidence type="ECO:0000313" key="4">
    <source>
        <dbReference type="EMBL" id="KKJ00690.1"/>
    </source>
</evidence>
<proteinExistence type="predicted"/>
<evidence type="ECO:0000256" key="3">
    <source>
        <dbReference type="PROSITE-ProRule" id="PRU00514"/>
    </source>
</evidence>
<dbReference type="PANTHER" id="PTHR21164">
    <property type="entry name" value="CHORISMATE MUTASE"/>
    <property type="match status" value="1"/>
</dbReference>
<evidence type="ECO:0000256" key="1">
    <source>
        <dbReference type="NCBIfam" id="TIGR01796"/>
    </source>
</evidence>
<dbReference type="InterPro" id="IPR035959">
    <property type="entry name" value="RutC-like_sf"/>
</dbReference>
<dbReference type="RefSeq" id="WP_026099893.1">
    <property type="nucleotide sequence ID" value="NZ_KB235944.1"/>
</dbReference>
<dbReference type="PANTHER" id="PTHR21164:SF0">
    <property type="entry name" value="CHORISMATE MUTASE AROH"/>
    <property type="match status" value="1"/>
</dbReference>
<evidence type="ECO:0000313" key="5">
    <source>
        <dbReference type="Proteomes" id="UP000034681"/>
    </source>
</evidence>
<dbReference type="EMBL" id="AJTX02000003">
    <property type="protein sequence ID" value="KKJ00690.1"/>
    <property type="molecule type" value="Genomic_DNA"/>
</dbReference>
<dbReference type="SUPFAM" id="SSF55298">
    <property type="entry name" value="YjgF-like"/>
    <property type="match status" value="1"/>
</dbReference>
<dbReference type="PROSITE" id="PS51167">
    <property type="entry name" value="CHORISMATE_MUT_1"/>
    <property type="match status" value="1"/>
</dbReference>
<comment type="caution">
    <text evidence="4">The sequence shown here is derived from an EMBL/GenBank/DDBJ whole genome shotgun (WGS) entry which is preliminary data.</text>
</comment>
<dbReference type="AlphaFoldDB" id="A0A0M2PWY9"/>
<dbReference type="Gene3D" id="3.30.1330.40">
    <property type="entry name" value="RutC-like"/>
    <property type="match status" value="1"/>
</dbReference>
<dbReference type="GO" id="GO:0046417">
    <property type="term" value="P:chorismate metabolic process"/>
    <property type="evidence" value="ECO:0007669"/>
    <property type="project" value="TreeGrafter"/>
</dbReference>
<keyword evidence="2 3" id="KW-0028">Amino-acid biosynthesis</keyword>
<feature type="binding site" evidence="2">
    <location>
        <position position="110"/>
    </location>
    <ligand>
        <name>prephenate</name>
        <dbReference type="ChEBI" id="CHEBI:29934"/>
    </ligand>
</feature>
<reference evidence="4" key="1">
    <citation type="submission" date="2012-04" db="EMBL/GenBank/DDBJ databases">
        <authorList>
            <person name="Borisov I.G."/>
            <person name="Ivanikova N.V."/>
            <person name="Pinevich A.V."/>
        </authorList>
    </citation>
    <scope>NUCLEOTIDE SEQUENCE</scope>
    <source>
        <strain evidence="4">CALU 1027</strain>
    </source>
</reference>
<dbReference type="eggNOG" id="COG4401">
    <property type="taxonomic scope" value="Bacteria"/>
</dbReference>
<dbReference type="EC" id="5.4.99.5" evidence="1 3"/>
<dbReference type="Proteomes" id="UP000034681">
    <property type="component" value="Unassembled WGS sequence"/>
</dbReference>